<evidence type="ECO:0000313" key="1">
    <source>
        <dbReference type="EMBL" id="MFC4594543.1"/>
    </source>
</evidence>
<feature type="non-terminal residue" evidence="1">
    <location>
        <position position="64"/>
    </location>
</feature>
<comment type="caution">
    <text evidence="1">The sequence shown here is derived from an EMBL/GenBank/DDBJ whole genome shotgun (WGS) entry which is preliminary data.</text>
</comment>
<dbReference type="EMBL" id="JBHSFZ010000018">
    <property type="protein sequence ID" value="MFC4594543.1"/>
    <property type="molecule type" value="Genomic_DNA"/>
</dbReference>
<evidence type="ECO:0000313" key="2">
    <source>
        <dbReference type="Proteomes" id="UP001595957"/>
    </source>
</evidence>
<evidence type="ECO:0008006" key="3">
    <source>
        <dbReference type="Google" id="ProtNLM"/>
    </source>
</evidence>
<dbReference type="Proteomes" id="UP001595957">
    <property type="component" value="Unassembled WGS sequence"/>
</dbReference>
<keyword evidence="2" id="KW-1185">Reference proteome</keyword>
<accession>A0ABV9EYG8</accession>
<name>A0ABV9EYG8_9SPHN</name>
<dbReference type="RefSeq" id="WP_380804366.1">
    <property type="nucleotide sequence ID" value="NZ_JBHSFZ010000018.1"/>
</dbReference>
<organism evidence="1 2">
    <name type="scientific">Sphingobium tyrosinilyticum</name>
    <dbReference type="NCBI Taxonomy" id="2715436"/>
    <lineage>
        <taxon>Bacteria</taxon>
        <taxon>Pseudomonadati</taxon>
        <taxon>Pseudomonadota</taxon>
        <taxon>Alphaproteobacteria</taxon>
        <taxon>Sphingomonadales</taxon>
        <taxon>Sphingomonadaceae</taxon>
        <taxon>Sphingobium</taxon>
    </lineage>
</organism>
<protein>
    <recommendedName>
        <fullName evidence="3">Gfo/Idh/MocA family oxidoreductase</fullName>
    </recommendedName>
</protein>
<proteinExistence type="predicted"/>
<sequence length="64" mass="7041">MRQESFKANRFEKLTIAFFGIRGVGSFHYLAYAAKMAKGCLHAIEPGRLPLMAECHREGAAGIA</sequence>
<gene>
    <name evidence="1" type="ORF">ACFO3E_10135</name>
</gene>
<reference evidence="2" key="1">
    <citation type="journal article" date="2019" name="Int. J. Syst. Evol. Microbiol.">
        <title>The Global Catalogue of Microorganisms (GCM) 10K type strain sequencing project: providing services to taxonomists for standard genome sequencing and annotation.</title>
        <authorList>
            <consortium name="The Broad Institute Genomics Platform"/>
            <consortium name="The Broad Institute Genome Sequencing Center for Infectious Disease"/>
            <person name="Wu L."/>
            <person name="Ma J."/>
        </authorList>
    </citation>
    <scope>NUCLEOTIDE SEQUENCE [LARGE SCALE GENOMIC DNA]</scope>
    <source>
        <strain evidence="2">NBRC 103632</strain>
    </source>
</reference>